<name>A0ABV4TDI2_9FLAO</name>
<gene>
    <name evidence="2" type="ORF">AAGV28_12335</name>
</gene>
<evidence type="ECO:0000313" key="2">
    <source>
        <dbReference type="EMBL" id="MFA9192156.1"/>
    </source>
</evidence>
<accession>A0ABV4TDI2</accession>
<dbReference type="InterPro" id="IPR035093">
    <property type="entry name" value="RelE/ParE_toxin_dom_sf"/>
</dbReference>
<comment type="caution">
    <text evidence="2">The sequence shown here is derived from an EMBL/GenBank/DDBJ whole genome shotgun (WGS) entry which is preliminary data.</text>
</comment>
<dbReference type="EMBL" id="JBCFQL010000013">
    <property type="protein sequence ID" value="MFA9192156.1"/>
    <property type="molecule type" value="Genomic_DNA"/>
</dbReference>
<protein>
    <submittedName>
        <fullName evidence="2">Type II toxin-antitoxin system RelE/ParE family toxin</fullName>
    </submittedName>
</protein>
<sequence>MKVKLTIEFNFDLREIVNFIAKDKPLAAKNFKTELIKNIKKDLKQPFHYKESIYSNGDENIRDYVFKGYTVVYKVNVEQEFVSVVAILKHKNSL</sequence>
<dbReference type="Proteomes" id="UP001574169">
    <property type="component" value="Unassembled WGS sequence"/>
</dbReference>
<evidence type="ECO:0000313" key="3">
    <source>
        <dbReference type="Proteomes" id="UP001574169"/>
    </source>
</evidence>
<dbReference type="Pfam" id="PF05016">
    <property type="entry name" value="ParE_toxin"/>
    <property type="match status" value="1"/>
</dbReference>
<dbReference type="InterPro" id="IPR007712">
    <property type="entry name" value="RelE/ParE_toxin"/>
</dbReference>
<keyword evidence="3" id="KW-1185">Reference proteome</keyword>
<organism evidence="2 3">
    <name type="scientific">Flavobacterium zubiriense</name>
    <dbReference type="NCBI Taxonomy" id="3138075"/>
    <lineage>
        <taxon>Bacteria</taxon>
        <taxon>Pseudomonadati</taxon>
        <taxon>Bacteroidota</taxon>
        <taxon>Flavobacteriia</taxon>
        <taxon>Flavobacteriales</taxon>
        <taxon>Flavobacteriaceae</taxon>
        <taxon>Flavobacterium</taxon>
    </lineage>
</organism>
<dbReference type="RefSeq" id="WP_373407113.1">
    <property type="nucleotide sequence ID" value="NZ_JBCFQL010000013.1"/>
</dbReference>
<dbReference type="Gene3D" id="3.30.2310.20">
    <property type="entry name" value="RelE-like"/>
    <property type="match status" value="1"/>
</dbReference>
<keyword evidence="1" id="KW-1277">Toxin-antitoxin system</keyword>
<evidence type="ECO:0000256" key="1">
    <source>
        <dbReference type="ARBA" id="ARBA00022649"/>
    </source>
</evidence>
<reference evidence="2 3" key="1">
    <citation type="submission" date="2024-04" db="EMBL/GenBank/DDBJ databases">
        <title>New Clade of Flavobacterium.</title>
        <authorList>
            <person name="Matos L."/>
            <person name="Proenca D.N."/>
            <person name="Fransisco R.M."/>
            <person name="Chung A.P."/>
            <person name="Maccario L."/>
            <person name="Sorensen S.J."/>
            <person name="Morais P.V."/>
        </authorList>
    </citation>
    <scope>NUCLEOTIDE SEQUENCE [LARGE SCALE GENOMIC DNA]</scope>
    <source>
        <strain evidence="2 3">FZUC8N2.13</strain>
    </source>
</reference>
<proteinExistence type="predicted"/>